<dbReference type="PANTHER" id="PTHR45453">
    <property type="entry name" value="PHOSPHATE REGULON SENSOR PROTEIN PHOR"/>
    <property type="match status" value="1"/>
</dbReference>
<evidence type="ECO:0000256" key="2">
    <source>
        <dbReference type="ARBA" id="ARBA00004370"/>
    </source>
</evidence>
<evidence type="ECO:0000313" key="13">
    <source>
        <dbReference type="Proteomes" id="UP000001572"/>
    </source>
</evidence>
<keyword evidence="6 12" id="KW-0418">Kinase</keyword>
<feature type="domain" description="Histidine kinase" evidence="11">
    <location>
        <begin position="206"/>
        <end position="423"/>
    </location>
</feature>
<dbReference type="InterPro" id="IPR005467">
    <property type="entry name" value="His_kinase_dom"/>
</dbReference>
<keyword evidence="10" id="KW-0812">Transmembrane</keyword>
<dbReference type="InterPro" id="IPR036890">
    <property type="entry name" value="HATPase_C_sf"/>
</dbReference>
<keyword evidence="7" id="KW-0902">Two-component regulatory system</keyword>
<evidence type="ECO:0000256" key="8">
    <source>
        <dbReference type="ARBA" id="ARBA00023136"/>
    </source>
</evidence>
<proteinExistence type="predicted"/>
<dbReference type="Pfam" id="PF02518">
    <property type="entry name" value="HATPase_c"/>
    <property type="match status" value="1"/>
</dbReference>
<dbReference type="FunFam" id="1.10.287.130:FF:000001">
    <property type="entry name" value="Two-component sensor histidine kinase"/>
    <property type="match status" value="1"/>
</dbReference>
<dbReference type="GO" id="GO:0005886">
    <property type="term" value="C:plasma membrane"/>
    <property type="evidence" value="ECO:0007669"/>
    <property type="project" value="TreeGrafter"/>
</dbReference>
<dbReference type="PANTHER" id="PTHR45453:SF1">
    <property type="entry name" value="PHOSPHATE REGULON SENSOR PROTEIN PHOR"/>
    <property type="match status" value="1"/>
</dbReference>
<dbReference type="CDD" id="cd00075">
    <property type="entry name" value="HATPase"/>
    <property type="match status" value="1"/>
</dbReference>
<dbReference type="GO" id="GO:0004721">
    <property type="term" value="F:phosphoprotein phosphatase activity"/>
    <property type="evidence" value="ECO:0007669"/>
    <property type="project" value="TreeGrafter"/>
</dbReference>
<keyword evidence="10" id="KW-1133">Transmembrane helix</keyword>
<dbReference type="InterPro" id="IPR004358">
    <property type="entry name" value="Sig_transdc_His_kin-like_C"/>
</dbReference>
<dbReference type="GO" id="GO:0000155">
    <property type="term" value="F:phosphorelay sensor kinase activity"/>
    <property type="evidence" value="ECO:0007669"/>
    <property type="project" value="InterPro"/>
</dbReference>
<name>A6TPN7_ALKMQ</name>
<dbReference type="SMART" id="SM00387">
    <property type="entry name" value="HATPase_c"/>
    <property type="match status" value="1"/>
</dbReference>
<dbReference type="RefSeq" id="WP_012063135.1">
    <property type="nucleotide sequence ID" value="NC_009633.1"/>
</dbReference>
<dbReference type="Pfam" id="PF00512">
    <property type="entry name" value="HisKA"/>
    <property type="match status" value="1"/>
</dbReference>
<dbReference type="Gene3D" id="1.10.287.130">
    <property type="match status" value="1"/>
</dbReference>
<dbReference type="SUPFAM" id="SSF55874">
    <property type="entry name" value="ATPase domain of HSP90 chaperone/DNA topoisomerase II/histidine kinase"/>
    <property type="match status" value="1"/>
</dbReference>
<dbReference type="InterPro" id="IPR050351">
    <property type="entry name" value="BphY/WalK/GraS-like"/>
</dbReference>
<evidence type="ECO:0000256" key="9">
    <source>
        <dbReference type="SAM" id="MobiDB-lite"/>
    </source>
</evidence>
<protein>
    <recommendedName>
        <fullName evidence="3">histidine kinase</fullName>
        <ecNumber evidence="3">2.7.13.3</ecNumber>
    </recommendedName>
</protein>
<evidence type="ECO:0000256" key="4">
    <source>
        <dbReference type="ARBA" id="ARBA00022553"/>
    </source>
</evidence>
<evidence type="ECO:0000256" key="7">
    <source>
        <dbReference type="ARBA" id="ARBA00023012"/>
    </source>
</evidence>
<sequence length="424" mass="48701">MFKQLRDKFLILNLIIISVMMLIAFTSIYLITYNNVHRNIQMELHRISDFSRRVNERPNQPPRDSDTEVIPSEMAPVQRPREPSVSFTLVTDSEGNLLEISSIFTIEDAFYERAKNSALSQNTDSGSLKLEDQYWRFVIKPHFDDYRIVFLDITSQQGFLTNLIYTFFMVAFIMLIVIFFISRFFANKSIKPIEEAFDKQKQFIADASHELKTPLTIIHTNIDVLLSSGEDQVNGPSKWLYYIKSETERMTKLINDLLYLTQVDYSDVKMIVTSFNLSDAVENIILTMDAVIYENNLSLDYMVEPNLISLGSREQIQQVVMILLDNAVKYTDSKGIITISLKKYHSSLVLSVTNTSEGITQEHIDRIFHRFYRIDQSRARKSGGYGLGLAIAKTIIQQHGGKIYVKSILNESTTFTVELPSIGT</sequence>
<dbReference type="PRINTS" id="PR00344">
    <property type="entry name" value="BCTRLSENSOR"/>
</dbReference>
<dbReference type="OrthoDB" id="9813151at2"/>
<comment type="subcellular location">
    <subcellularLocation>
        <location evidence="2">Membrane</location>
    </subcellularLocation>
</comment>
<dbReference type="EMBL" id="CP000724">
    <property type="protein sequence ID" value="ABR48155.1"/>
    <property type="molecule type" value="Genomic_DNA"/>
</dbReference>
<dbReference type="SMART" id="SM00388">
    <property type="entry name" value="HisKA"/>
    <property type="match status" value="1"/>
</dbReference>
<dbReference type="HOGENOM" id="CLU_000445_89_6_9"/>
<evidence type="ECO:0000256" key="5">
    <source>
        <dbReference type="ARBA" id="ARBA00022679"/>
    </source>
</evidence>
<dbReference type="InterPro" id="IPR036097">
    <property type="entry name" value="HisK_dim/P_sf"/>
</dbReference>
<organism evidence="12 13">
    <name type="scientific">Alkaliphilus metalliredigens (strain QYMF)</name>
    <dbReference type="NCBI Taxonomy" id="293826"/>
    <lineage>
        <taxon>Bacteria</taxon>
        <taxon>Bacillati</taxon>
        <taxon>Bacillota</taxon>
        <taxon>Clostridia</taxon>
        <taxon>Peptostreptococcales</taxon>
        <taxon>Natronincolaceae</taxon>
        <taxon>Alkaliphilus</taxon>
    </lineage>
</organism>
<dbReference type="KEGG" id="amt:Amet_1992"/>
<evidence type="ECO:0000256" key="6">
    <source>
        <dbReference type="ARBA" id="ARBA00022777"/>
    </source>
</evidence>
<dbReference type="PROSITE" id="PS50109">
    <property type="entry name" value="HIS_KIN"/>
    <property type="match status" value="1"/>
</dbReference>
<evidence type="ECO:0000256" key="10">
    <source>
        <dbReference type="SAM" id="Phobius"/>
    </source>
</evidence>
<evidence type="ECO:0000259" key="11">
    <source>
        <dbReference type="PROSITE" id="PS50109"/>
    </source>
</evidence>
<dbReference type="Proteomes" id="UP000001572">
    <property type="component" value="Chromosome"/>
</dbReference>
<evidence type="ECO:0000256" key="3">
    <source>
        <dbReference type="ARBA" id="ARBA00012438"/>
    </source>
</evidence>
<gene>
    <name evidence="12" type="ordered locus">Amet_1992</name>
</gene>
<reference evidence="13" key="1">
    <citation type="journal article" date="2016" name="Genome Announc.">
        <title>Complete genome sequence of Alkaliphilus metalliredigens strain QYMF, an alkaliphilic and metal-reducing bacterium isolated from borax-contaminated leachate ponds.</title>
        <authorList>
            <person name="Hwang C."/>
            <person name="Copeland A."/>
            <person name="Lucas S."/>
            <person name="Lapidus A."/>
            <person name="Barry K."/>
            <person name="Detter J.C."/>
            <person name="Glavina Del Rio T."/>
            <person name="Hammon N."/>
            <person name="Israni S."/>
            <person name="Dalin E."/>
            <person name="Tice H."/>
            <person name="Pitluck S."/>
            <person name="Chertkov O."/>
            <person name="Brettin T."/>
            <person name="Bruce D."/>
            <person name="Han C."/>
            <person name="Schmutz J."/>
            <person name="Larimer F."/>
            <person name="Land M.L."/>
            <person name="Hauser L."/>
            <person name="Kyrpides N."/>
            <person name="Mikhailova N."/>
            <person name="Ye Q."/>
            <person name="Zhou J."/>
            <person name="Richardson P."/>
            <person name="Fields M.W."/>
        </authorList>
    </citation>
    <scope>NUCLEOTIDE SEQUENCE [LARGE SCALE GENOMIC DNA]</scope>
    <source>
        <strain evidence="13">QYMF</strain>
    </source>
</reference>
<dbReference type="EC" id="2.7.13.3" evidence="3"/>
<evidence type="ECO:0000256" key="1">
    <source>
        <dbReference type="ARBA" id="ARBA00000085"/>
    </source>
</evidence>
<keyword evidence="13" id="KW-1185">Reference proteome</keyword>
<dbReference type="eggNOG" id="COG5002">
    <property type="taxonomic scope" value="Bacteria"/>
</dbReference>
<evidence type="ECO:0000313" key="12">
    <source>
        <dbReference type="EMBL" id="ABR48155.1"/>
    </source>
</evidence>
<feature type="transmembrane region" description="Helical" evidence="10">
    <location>
        <begin position="163"/>
        <end position="181"/>
    </location>
</feature>
<keyword evidence="8 10" id="KW-0472">Membrane</keyword>
<dbReference type="InterPro" id="IPR003661">
    <property type="entry name" value="HisK_dim/P_dom"/>
</dbReference>
<comment type="catalytic activity">
    <reaction evidence="1">
        <text>ATP + protein L-histidine = ADP + protein N-phospho-L-histidine.</text>
        <dbReference type="EC" id="2.7.13.3"/>
    </reaction>
</comment>
<accession>A6TPN7</accession>
<keyword evidence="4" id="KW-0597">Phosphoprotein</keyword>
<dbReference type="AlphaFoldDB" id="A6TPN7"/>
<dbReference type="GO" id="GO:0016036">
    <property type="term" value="P:cellular response to phosphate starvation"/>
    <property type="evidence" value="ECO:0007669"/>
    <property type="project" value="TreeGrafter"/>
</dbReference>
<feature type="transmembrane region" description="Helical" evidence="10">
    <location>
        <begin position="9"/>
        <end position="31"/>
    </location>
</feature>
<dbReference type="FunFam" id="3.30.565.10:FF:000006">
    <property type="entry name" value="Sensor histidine kinase WalK"/>
    <property type="match status" value="1"/>
</dbReference>
<dbReference type="STRING" id="293826.Amet_1992"/>
<dbReference type="InterPro" id="IPR003594">
    <property type="entry name" value="HATPase_dom"/>
</dbReference>
<dbReference type="SUPFAM" id="SSF47384">
    <property type="entry name" value="Homodimeric domain of signal transducing histidine kinase"/>
    <property type="match status" value="1"/>
</dbReference>
<keyword evidence="5" id="KW-0808">Transferase</keyword>
<dbReference type="Gene3D" id="3.30.565.10">
    <property type="entry name" value="Histidine kinase-like ATPase, C-terminal domain"/>
    <property type="match status" value="1"/>
</dbReference>
<dbReference type="CDD" id="cd00082">
    <property type="entry name" value="HisKA"/>
    <property type="match status" value="1"/>
</dbReference>
<feature type="region of interest" description="Disordered" evidence="9">
    <location>
        <begin position="53"/>
        <end position="81"/>
    </location>
</feature>